<dbReference type="GeneID" id="24440868"/>
<dbReference type="InParanoid" id="W7X1Y6"/>
<name>W7X1Y6_TETTS</name>
<keyword evidence="3" id="KW-1185">Reference proteome</keyword>
<dbReference type="Proteomes" id="UP000009168">
    <property type="component" value="Unassembled WGS sequence"/>
</dbReference>
<dbReference type="KEGG" id="tet:TTHERM_000836592"/>
<protein>
    <submittedName>
        <fullName evidence="2">Uncharacterized protein</fullName>
    </submittedName>
</protein>
<evidence type="ECO:0000313" key="2">
    <source>
        <dbReference type="EMBL" id="EWS71647.1"/>
    </source>
</evidence>
<organism evidence="2 3">
    <name type="scientific">Tetrahymena thermophila (strain SB210)</name>
    <dbReference type="NCBI Taxonomy" id="312017"/>
    <lineage>
        <taxon>Eukaryota</taxon>
        <taxon>Sar</taxon>
        <taxon>Alveolata</taxon>
        <taxon>Ciliophora</taxon>
        <taxon>Intramacronucleata</taxon>
        <taxon>Oligohymenophorea</taxon>
        <taxon>Hymenostomatida</taxon>
        <taxon>Tetrahymenina</taxon>
        <taxon>Tetrahymenidae</taxon>
        <taxon>Tetrahymena</taxon>
    </lineage>
</organism>
<sequence length="111" mass="13395">MRQINKQKRKKKLKNKPNKKNSAKQERLVHFTKPKPKLDAPSSPISHLCDQSRSIFLINQKKLSAHYRHQRKKKFIIINKKQKKCVYSYTQSTQKQLKIYKIINQYIQDLF</sequence>
<dbReference type="RefSeq" id="XP_012655807.1">
    <property type="nucleotide sequence ID" value="XM_012800353.1"/>
</dbReference>
<accession>W7X1Y6</accession>
<gene>
    <name evidence="2" type="ORF">TTHERM_000836592</name>
</gene>
<dbReference type="AlphaFoldDB" id="W7X1Y6"/>
<feature type="compositionally biased region" description="Basic residues" evidence="1">
    <location>
        <begin position="1"/>
        <end position="22"/>
    </location>
</feature>
<feature type="region of interest" description="Disordered" evidence="1">
    <location>
        <begin position="1"/>
        <end position="45"/>
    </location>
</feature>
<dbReference type="EMBL" id="GG662429">
    <property type="protein sequence ID" value="EWS71647.1"/>
    <property type="molecule type" value="Genomic_DNA"/>
</dbReference>
<evidence type="ECO:0000313" key="3">
    <source>
        <dbReference type="Proteomes" id="UP000009168"/>
    </source>
</evidence>
<evidence type="ECO:0000256" key="1">
    <source>
        <dbReference type="SAM" id="MobiDB-lite"/>
    </source>
</evidence>
<reference evidence="3" key="1">
    <citation type="journal article" date="2006" name="PLoS Biol.">
        <title>Macronuclear genome sequence of the ciliate Tetrahymena thermophila, a model eukaryote.</title>
        <authorList>
            <person name="Eisen J.A."/>
            <person name="Coyne R.S."/>
            <person name="Wu M."/>
            <person name="Wu D."/>
            <person name="Thiagarajan M."/>
            <person name="Wortman J.R."/>
            <person name="Badger J.H."/>
            <person name="Ren Q."/>
            <person name="Amedeo P."/>
            <person name="Jones K.M."/>
            <person name="Tallon L.J."/>
            <person name="Delcher A.L."/>
            <person name="Salzberg S.L."/>
            <person name="Silva J.C."/>
            <person name="Haas B.J."/>
            <person name="Majoros W.H."/>
            <person name="Farzad M."/>
            <person name="Carlton J.M."/>
            <person name="Smith R.K. Jr."/>
            <person name="Garg J."/>
            <person name="Pearlman R.E."/>
            <person name="Karrer K.M."/>
            <person name="Sun L."/>
            <person name="Manning G."/>
            <person name="Elde N.C."/>
            <person name="Turkewitz A.P."/>
            <person name="Asai D.J."/>
            <person name="Wilkes D.E."/>
            <person name="Wang Y."/>
            <person name="Cai H."/>
            <person name="Collins K."/>
            <person name="Stewart B.A."/>
            <person name="Lee S.R."/>
            <person name="Wilamowska K."/>
            <person name="Weinberg Z."/>
            <person name="Ruzzo W.L."/>
            <person name="Wloga D."/>
            <person name="Gaertig J."/>
            <person name="Frankel J."/>
            <person name="Tsao C.-C."/>
            <person name="Gorovsky M.A."/>
            <person name="Keeling P.J."/>
            <person name="Waller R.F."/>
            <person name="Patron N.J."/>
            <person name="Cherry J.M."/>
            <person name="Stover N.A."/>
            <person name="Krieger C.J."/>
            <person name="del Toro C."/>
            <person name="Ryder H.F."/>
            <person name="Williamson S.C."/>
            <person name="Barbeau R.A."/>
            <person name="Hamilton E.P."/>
            <person name="Orias E."/>
        </authorList>
    </citation>
    <scope>NUCLEOTIDE SEQUENCE [LARGE SCALE GENOMIC DNA]</scope>
    <source>
        <strain evidence="3">SB210</strain>
    </source>
</reference>
<proteinExistence type="predicted"/>